<dbReference type="SMART" id="SM00856">
    <property type="entry name" value="PMEI"/>
    <property type="match status" value="1"/>
</dbReference>
<dbReference type="GO" id="GO:0042545">
    <property type="term" value="P:cell wall modification"/>
    <property type="evidence" value="ECO:0007669"/>
    <property type="project" value="UniProtKB-UniRule"/>
</dbReference>
<comment type="caution">
    <text evidence="12">The sequence shown here is derived from an EMBL/GenBank/DDBJ whole genome shotgun (WGS) entry which is preliminary data.</text>
</comment>
<keyword evidence="10" id="KW-0964">Secreted</keyword>
<dbReference type="Pfam" id="PF04043">
    <property type="entry name" value="PMEI"/>
    <property type="match status" value="1"/>
</dbReference>
<protein>
    <recommendedName>
        <fullName evidence="5 10">Pectinesterase</fullName>
        <ecNumber evidence="5 10">3.1.1.11</ecNumber>
    </recommendedName>
</protein>
<keyword evidence="13" id="KW-1185">Reference proteome</keyword>
<evidence type="ECO:0000256" key="10">
    <source>
        <dbReference type="RuleBase" id="RU000589"/>
    </source>
</evidence>
<dbReference type="Gene3D" id="2.160.20.10">
    <property type="entry name" value="Single-stranded right-handed beta-helix, Pectin lyase-like"/>
    <property type="match status" value="1"/>
</dbReference>
<evidence type="ECO:0000256" key="7">
    <source>
        <dbReference type="ARBA" id="ARBA00022801"/>
    </source>
</evidence>
<keyword evidence="6 10" id="KW-0134">Cell wall</keyword>
<dbReference type="UniPathway" id="UPA00545">
    <property type="reaction ID" value="UER00823"/>
</dbReference>
<gene>
    <name evidence="12" type="ORF">HU200_055286</name>
</gene>
<dbReference type="CDD" id="cd15799">
    <property type="entry name" value="PMEI-like_4"/>
    <property type="match status" value="1"/>
</dbReference>
<keyword evidence="7 10" id="KW-0378">Hydrolase</keyword>
<proteinExistence type="inferred from homology"/>
<evidence type="ECO:0000256" key="4">
    <source>
        <dbReference type="ARBA" id="ARBA00007786"/>
    </source>
</evidence>
<dbReference type="OrthoDB" id="2019149at2759"/>
<dbReference type="Proteomes" id="UP000636709">
    <property type="component" value="Unassembled WGS sequence"/>
</dbReference>
<dbReference type="NCBIfam" id="TIGR01614">
    <property type="entry name" value="PME_inhib"/>
    <property type="match status" value="1"/>
</dbReference>
<evidence type="ECO:0000256" key="2">
    <source>
        <dbReference type="ARBA" id="ARBA00005184"/>
    </source>
</evidence>
<comment type="subcellular location">
    <subcellularLocation>
        <location evidence="1 10">Secreted</location>
        <location evidence="1 10">Cell wall</location>
    </subcellularLocation>
</comment>
<dbReference type="InterPro" id="IPR011050">
    <property type="entry name" value="Pectin_lyase_fold/virulence"/>
</dbReference>
<dbReference type="InterPro" id="IPR018040">
    <property type="entry name" value="Pectinesterase_Tyr_AS"/>
</dbReference>
<dbReference type="InterPro" id="IPR033131">
    <property type="entry name" value="Pectinesterase_Asp_AS"/>
</dbReference>
<evidence type="ECO:0000256" key="8">
    <source>
        <dbReference type="ARBA" id="ARBA00023085"/>
    </source>
</evidence>
<dbReference type="PROSITE" id="PS00800">
    <property type="entry name" value="PECTINESTERASE_1"/>
    <property type="match status" value="1"/>
</dbReference>
<organism evidence="12 13">
    <name type="scientific">Digitaria exilis</name>
    <dbReference type="NCBI Taxonomy" id="1010633"/>
    <lineage>
        <taxon>Eukaryota</taxon>
        <taxon>Viridiplantae</taxon>
        <taxon>Streptophyta</taxon>
        <taxon>Embryophyta</taxon>
        <taxon>Tracheophyta</taxon>
        <taxon>Spermatophyta</taxon>
        <taxon>Magnoliopsida</taxon>
        <taxon>Liliopsida</taxon>
        <taxon>Poales</taxon>
        <taxon>Poaceae</taxon>
        <taxon>PACMAD clade</taxon>
        <taxon>Panicoideae</taxon>
        <taxon>Panicodae</taxon>
        <taxon>Paniceae</taxon>
        <taxon>Anthephorinae</taxon>
        <taxon>Digitaria</taxon>
    </lineage>
</organism>
<comment type="function">
    <text evidence="10">Acts in the modification of cell walls via demethylesterification of cell wall pectin.</text>
</comment>
<dbReference type="InterPro" id="IPR012334">
    <property type="entry name" value="Pectin_lyas_fold"/>
</dbReference>
<evidence type="ECO:0000256" key="3">
    <source>
        <dbReference type="ARBA" id="ARBA00006027"/>
    </source>
</evidence>
<dbReference type="EC" id="3.1.1.11" evidence="5 10"/>
<comment type="similarity">
    <text evidence="3">In the N-terminal section; belongs to the PMEI family.</text>
</comment>
<keyword evidence="10" id="KW-0961">Cell wall biogenesis/degradation</keyword>
<keyword evidence="8 10" id="KW-0063">Aspartyl esterase</keyword>
<comment type="catalytic activity">
    <reaction evidence="10">
        <text>[(1-&gt;4)-alpha-D-galacturonosyl methyl ester](n) + n H2O = [(1-&gt;4)-alpha-D-galacturonosyl](n) + n methanol + n H(+)</text>
        <dbReference type="Rhea" id="RHEA:22380"/>
        <dbReference type="Rhea" id="RHEA-COMP:14570"/>
        <dbReference type="Rhea" id="RHEA-COMP:14573"/>
        <dbReference type="ChEBI" id="CHEBI:15377"/>
        <dbReference type="ChEBI" id="CHEBI:15378"/>
        <dbReference type="ChEBI" id="CHEBI:17790"/>
        <dbReference type="ChEBI" id="CHEBI:140522"/>
        <dbReference type="ChEBI" id="CHEBI:140523"/>
        <dbReference type="EC" id="3.1.1.11"/>
    </reaction>
</comment>
<comment type="similarity">
    <text evidence="4">In the C-terminal section; belongs to the pectinesterase family.</text>
</comment>
<dbReference type="GO" id="GO:0004857">
    <property type="term" value="F:enzyme inhibitor activity"/>
    <property type="evidence" value="ECO:0007669"/>
    <property type="project" value="InterPro"/>
</dbReference>
<reference evidence="12" key="1">
    <citation type="submission" date="2020-07" db="EMBL/GenBank/DDBJ databases">
        <title>Genome sequence and genetic diversity analysis of an under-domesticated orphan crop, white fonio (Digitaria exilis).</title>
        <authorList>
            <person name="Bennetzen J.L."/>
            <person name="Chen S."/>
            <person name="Ma X."/>
            <person name="Wang X."/>
            <person name="Yssel A.E.J."/>
            <person name="Chaluvadi S.R."/>
            <person name="Johnson M."/>
            <person name="Gangashetty P."/>
            <person name="Hamidou F."/>
            <person name="Sanogo M.D."/>
            <person name="Zwaenepoel A."/>
            <person name="Wallace J."/>
            <person name="Van De Peer Y."/>
            <person name="Van Deynze A."/>
        </authorList>
    </citation>
    <scope>NUCLEOTIDE SEQUENCE</scope>
    <source>
        <tissue evidence="12">Leaves</tissue>
    </source>
</reference>
<feature type="domain" description="Pectinesterase inhibitor" evidence="11">
    <location>
        <begin position="46"/>
        <end position="205"/>
    </location>
</feature>
<sequence>MRGSNEPLLSSPSPRNSSASLGKPLLLLLITLLSATLLCAAAFRLLFGIAPPDLCAGSPDPTSCNAIVADAAVAASSPRGALYSTRRRPAHVLRAIVSRSLAQHDVVATAMAGMHRRASSDDPRSRQQRAALADCVQLMDLARDRLADADASVADDDDDDARTWLSAALTYYSTCADGVGEGPLRDAVGARVAPLKSLASASLAVLNAGGGEGGSGEDVLDAEVVADAFPTWVPVRDRALMEQGAVKVKADVVVAQDGSGKYRTVKEAVDAAPEGGKTRYVIYVKKGVYKENVEVGKKKRELMIVGDGMDATVITGSLNVVDGATTFNSATLGDAHRRPNPLLVNGRSGHLAAVAGDGIILQDLRVENTAGAAKHQAVALRVSADRAVAYRCRIDGYQDTLYAHALRHLYRECFVSGTVDFVFGNAAAVLQGCTLASRLPLRGQQNAVTAQGRDDPNQNTGTSVHRCRVVPAPDLAPVAGRDFPTFLGRPWKAYSRTVYMQSYLDAHVDARGWLEWDGDFALSTLFYGEYQNEGPGNGTAARVKWPGYHVITDRSVAMQFTVGQFIQGSSWLNGNGVPYIDGL</sequence>
<evidence type="ECO:0000256" key="5">
    <source>
        <dbReference type="ARBA" id="ARBA00013229"/>
    </source>
</evidence>
<dbReference type="PANTHER" id="PTHR31707">
    <property type="entry name" value="PECTINESTERASE"/>
    <property type="match status" value="1"/>
</dbReference>
<dbReference type="FunFam" id="2.160.20.10:FF:000029">
    <property type="entry name" value="Pectinesterase 4"/>
    <property type="match status" value="1"/>
</dbReference>
<name>A0A835AHR8_9POAL</name>
<dbReference type="InterPro" id="IPR000070">
    <property type="entry name" value="Pectinesterase_cat"/>
</dbReference>
<dbReference type="PROSITE" id="PS00503">
    <property type="entry name" value="PECTINESTERASE_2"/>
    <property type="match status" value="1"/>
</dbReference>
<evidence type="ECO:0000313" key="13">
    <source>
        <dbReference type="Proteomes" id="UP000636709"/>
    </source>
</evidence>
<evidence type="ECO:0000256" key="6">
    <source>
        <dbReference type="ARBA" id="ARBA00022512"/>
    </source>
</evidence>
<comment type="pathway">
    <text evidence="2 10">Glycan metabolism; pectin degradation; 2-dehydro-3-deoxy-D-gluconate from pectin: step 1/5.</text>
</comment>
<dbReference type="Gene3D" id="1.20.140.40">
    <property type="entry name" value="Invertase/pectin methylesterase inhibitor family protein"/>
    <property type="match status" value="1"/>
</dbReference>
<evidence type="ECO:0000256" key="9">
    <source>
        <dbReference type="PROSITE-ProRule" id="PRU10040"/>
    </source>
</evidence>
<evidence type="ECO:0000256" key="1">
    <source>
        <dbReference type="ARBA" id="ARBA00004191"/>
    </source>
</evidence>
<dbReference type="Pfam" id="PF01095">
    <property type="entry name" value="Pectinesterase"/>
    <property type="match status" value="2"/>
</dbReference>
<dbReference type="InterPro" id="IPR006501">
    <property type="entry name" value="Pectinesterase_inhib_dom"/>
</dbReference>
<accession>A0A835AHR8</accession>
<dbReference type="AlphaFoldDB" id="A0A835AHR8"/>
<dbReference type="SUPFAM" id="SSF51126">
    <property type="entry name" value="Pectin lyase-like"/>
    <property type="match status" value="1"/>
</dbReference>
<evidence type="ECO:0000313" key="12">
    <source>
        <dbReference type="EMBL" id="KAF8663943.1"/>
    </source>
</evidence>
<dbReference type="GO" id="GO:0030599">
    <property type="term" value="F:pectinesterase activity"/>
    <property type="evidence" value="ECO:0007669"/>
    <property type="project" value="UniProtKB-UniRule"/>
</dbReference>
<dbReference type="EMBL" id="JACEFO010002359">
    <property type="protein sequence ID" value="KAF8663943.1"/>
    <property type="molecule type" value="Genomic_DNA"/>
</dbReference>
<dbReference type="InterPro" id="IPR035513">
    <property type="entry name" value="Invertase/methylesterase_inhib"/>
</dbReference>
<dbReference type="GO" id="GO:0045490">
    <property type="term" value="P:pectin catabolic process"/>
    <property type="evidence" value="ECO:0007669"/>
    <property type="project" value="UniProtKB-UniRule"/>
</dbReference>
<evidence type="ECO:0000259" key="11">
    <source>
        <dbReference type="SMART" id="SM00856"/>
    </source>
</evidence>
<feature type="active site" evidence="9">
    <location>
        <position position="420"/>
    </location>
</feature>
<dbReference type="SUPFAM" id="SSF101148">
    <property type="entry name" value="Plant invertase/pectin methylesterase inhibitor"/>
    <property type="match status" value="1"/>
</dbReference>